<evidence type="ECO:0000313" key="2">
    <source>
        <dbReference type="EMBL" id="WLV23581.1"/>
    </source>
</evidence>
<dbReference type="PANTHER" id="PTHR38451:SF1">
    <property type="entry name" value="TRNA (ADENINE(22)-N(1))-METHYLTRANSFERASE"/>
    <property type="match status" value="1"/>
</dbReference>
<dbReference type="Proteomes" id="UP001180087">
    <property type="component" value="Chromosome"/>
</dbReference>
<dbReference type="SUPFAM" id="SSF53335">
    <property type="entry name" value="S-adenosyl-L-methionine-dependent methyltransferases"/>
    <property type="match status" value="1"/>
</dbReference>
<dbReference type="GO" id="GO:0032259">
    <property type="term" value="P:methylation"/>
    <property type="evidence" value="ECO:0007669"/>
    <property type="project" value="UniProtKB-KW"/>
</dbReference>
<keyword evidence="1" id="KW-0175">Coiled coil</keyword>
<dbReference type="EC" id="2.1.1.-" evidence="2"/>
<accession>A0ABY9KSA4</accession>
<dbReference type="InterPro" id="IPR029063">
    <property type="entry name" value="SAM-dependent_MTases_sf"/>
</dbReference>
<keyword evidence="2" id="KW-0808">Transferase</keyword>
<evidence type="ECO:0000256" key="1">
    <source>
        <dbReference type="SAM" id="Coils"/>
    </source>
</evidence>
<dbReference type="Gene3D" id="1.10.287.1890">
    <property type="match status" value="1"/>
</dbReference>
<dbReference type="PIRSF" id="PIRSF018637">
    <property type="entry name" value="TrmK"/>
    <property type="match status" value="1"/>
</dbReference>
<dbReference type="RefSeq" id="WP_348025729.1">
    <property type="nucleotide sequence ID" value="NZ_CP129113.1"/>
</dbReference>
<keyword evidence="2" id="KW-0489">Methyltransferase</keyword>
<keyword evidence="3" id="KW-1185">Reference proteome</keyword>
<dbReference type="PANTHER" id="PTHR38451">
    <property type="entry name" value="TRNA (ADENINE(22)-N(1))-METHYLTRANSFERASE"/>
    <property type="match status" value="1"/>
</dbReference>
<gene>
    <name evidence="2" type="ORF">QR721_07945</name>
</gene>
<dbReference type="Pfam" id="PF04816">
    <property type="entry name" value="TrmK"/>
    <property type="match status" value="1"/>
</dbReference>
<reference evidence="2" key="1">
    <citation type="submission" date="2023-06" db="EMBL/GenBank/DDBJ databases">
        <title>A Treasure from Seagulls: Isolation and Description of Aciduricobacillus qingdaonensis gen. nov., sp. nov., a Rare Obligately Uric Acid-utilizing Member in the Family Bacillaceae.</title>
        <authorList>
            <person name="Liu W."/>
            <person name="Wang B."/>
        </authorList>
    </citation>
    <scope>NUCLEOTIDE SEQUENCE</scope>
    <source>
        <strain evidence="2">44XB</strain>
    </source>
</reference>
<dbReference type="GO" id="GO:0008168">
    <property type="term" value="F:methyltransferase activity"/>
    <property type="evidence" value="ECO:0007669"/>
    <property type="project" value="UniProtKB-KW"/>
</dbReference>
<protein>
    <submittedName>
        <fullName evidence="2">Class I SAM-dependent methyltransferase</fullName>
        <ecNumber evidence="2">2.1.1.-</ecNumber>
    </submittedName>
</protein>
<name>A0ABY9KSA4_9BACI</name>
<dbReference type="InterPro" id="IPR006901">
    <property type="entry name" value="TrmK"/>
</dbReference>
<sequence length="233" mass="25997">MEHSLKLSERLQRVADFLGKGTKFADIGSDHAYLPCYVCKRDSEASAIAGELNEGPFESARSTVLENGLQERIDVRHGDGLSVISPGEVKEVVIAGMGGTLISTILEAGKEKLAGVEKIIAQPNVDARSTRKWLVDHGYSIEDEAILKEKGHIYEIISAVKTDGKCTLTEKEALFGPILSKERPQPFIEKWQGELQNLERVLIQMEQAAEKDEKKMDRFRQEKDWMKEVLSNG</sequence>
<dbReference type="EMBL" id="CP129113">
    <property type="protein sequence ID" value="WLV23581.1"/>
    <property type="molecule type" value="Genomic_DNA"/>
</dbReference>
<dbReference type="Gene3D" id="3.40.50.150">
    <property type="entry name" value="Vaccinia Virus protein VP39"/>
    <property type="match status" value="1"/>
</dbReference>
<proteinExistence type="predicted"/>
<organism evidence="2 3">
    <name type="scientific">Aciduricibacillus chroicocephali</name>
    <dbReference type="NCBI Taxonomy" id="3054939"/>
    <lineage>
        <taxon>Bacteria</taxon>
        <taxon>Bacillati</taxon>
        <taxon>Bacillota</taxon>
        <taxon>Bacilli</taxon>
        <taxon>Bacillales</taxon>
        <taxon>Bacillaceae</taxon>
        <taxon>Aciduricibacillus</taxon>
    </lineage>
</organism>
<evidence type="ECO:0000313" key="3">
    <source>
        <dbReference type="Proteomes" id="UP001180087"/>
    </source>
</evidence>
<feature type="coiled-coil region" evidence="1">
    <location>
        <begin position="188"/>
        <end position="222"/>
    </location>
</feature>